<dbReference type="EMBL" id="JAERQG010000005">
    <property type="protein sequence ID" value="MBL0766907.1"/>
    <property type="molecule type" value="Genomic_DNA"/>
</dbReference>
<organism evidence="2 3">
    <name type="scientific">Marivirga atlantica</name>
    <dbReference type="NCBI Taxonomy" id="1548457"/>
    <lineage>
        <taxon>Bacteria</taxon>
        <taxon>Pseudomonadati</taxon>
        <taxon>Bacteroidota</taxon>
        <taxon>Cytophagia</taxon>
        <taxon>Cytophagales</taxon>
        <taxon>Marivirgaceae</taxon>
        <taxon>Marivirga</taxon>
    </lineage>
</organism>
<keyword evidence="1" id="KW-0732">Signal</keyword>
<dbReference type="AlphaFoldDB" id="A0A937DG83"/>
<protein>
    <recommendedName>
        <fullName evidence="4">Secreted protein</fullName>
    </recommendedName>
</protein>
<feature type="signal peptide" evidence="1">
    <location>
        <begin position="1"/>
        <end position="21"/>
    </location>
</feature>
<dbReference type="RefSeq" id="WP_201923982.1">
    <property type="nucleotide sequence ID" value="NZ_JAERQG010000005.1"/>
</dbReference>
<dbReference type="PROSITE" id="PS51257">
    <property type="entry name" value="PROKAR_LIPOPROTEIN"/>
    <property type="match status" value="1"/>
</dbReference>
<dbReference type="InterPro" id="IPR046601">
    <property type="entry name" value="DUF6660"/>
</dbReference>
<evidence type="ECO:0008006" key="4">
    <source>
        <dbReference type="Google" id="ProtNLM"/>
    </source>
</evidence>
<evidence type="ECO:0000256" key="1">
    <source>
        <dbReference type="SAM" id="SignalP"/>
    </source>
</evidence>
<proteinExistence type="predicted"/>
<reference evidence="2" key="1">
    <citation type="submission" date="2021-01" db="EMBL/GenBank/DDBJ databases">
        <title>Marivirga sp. nov., isolated from intertidal surface sediments.</title>
        <authorList>
            <person name="Zhang M."/>
        </authorList>
    </citation>
    <scope>NUCLEOTIDE SEQUENCE</scope>
    <source>
        <strain evidence="2">SM1354</strain>
    </source>
</reference>
<name>A0A937DG83_9BACT</name>
<feature type="chain" id="PRO_5037142808" description="Secreted protein" evidence="1">
    <location>
        <begin position="22"/>
        <end position="106"/>
    </location>
</feature>
<sequence>MKIACYILSFYLIILAGMACVDTVPLKDSEESITVVNAADNNHDHDHNQGWDGCSPLCVCHCCHVHFLSTSGIAFTHPEKLPTIYTAYFQDFNSIEISGFLKPPKS</sequence>
<evidence type="ECO:0000313" key="2">
    <source>
        <dbReference type="EMBL" id="MBL0766907.1"/>
    </source>
</evidence>
<gene>
    <name evidence="2" type="ORF">JKP34_16690</name>
</gene>
<accession>A0A937DG83</accession>
<dbReference type="Pfam" id="PF20365">
    <property type="entry name" value="DUF6660"/>
    <property type="match status" value="1"/>
</dbReference>
<keyword evidence="3" id="KW-1185">Reference proteome</keyword>
<comment type="caution">
    <text evidence="2">The sequence shown here is derived from an EMBL/GenBank/DDBJ whole genome shotgun (WGS) entry which is preliminary data.</text>
</comment>
<dbReference type="Proteomes" id="UP000642920">
    <property type="component" value="Unassembled WGS sequence"/>
</dbReference>
<evidence type="ECO:0000313" key="3">
    <source>
        <dbReference type="Proteomes" id="UP000642920"/>
    </source>
</evidence>